<dbReference type="InterPro" id="IPR036291">
    <property type="entry name" value="NAD(P)-bd_dom_sf"/>
</dbReference>
<feature type="domain" description="NAD(P)-binding" evidence="1">
    <location>
        <begin position="31"/>
        <end position="218"/>
    </location>
</feature>
<keyword evidence="3" id="KW-1185">Reference proteome</keyword>
<evidence type="ECO:0000313" key="3">
    <source>
        <dbReference type="Proteomes" id="UP000199138"/>
    </source>
</evidence>
<reference evidence="2 3" key="1">
    <citation type="submission" date="2016-10" db="EMBL/GenBank/DDBJ databases">
        <authorList>
            <person name="de Groot N.N."/>
        </authorList>
    </citation>
    <scope>NUCLEOTIDE SEQUENCE [LARGE SCALE GENOMIC DNA]</scope>
    <source>
        <strain evidence="2 3">CGMCC 1.12333</strain>
    </source>
</reference>
<dbReference type="PANTHER" id="PTHR15020:SF50">
    <property type="entry name" value="UPF0659 PROTEIN YMR090W"/>
    <property type="match status" value="1"/>
</dbReference>
<dbReference type="Pfam" id="PF13460">
    <property type="entry name" value="NAD_binding_10"/>
    <property type="match status" value="1"/>
</dbReference>
<name>A0A1I7G4N2_9FLAO</name>
<evidence type="ECO:0000313" key="2">
    <source>
        <dbReference type="EMBL" id="SFU43399.1"/>
    </source>
</evidence>
<dbReference type="Gene3D" id="3.40.50.720">
    <property type="entry name" value="NAD(P)-binding Rossmann-like Domain"/>
    <property type="match status" value="1"/>
</dbReference>
<evidence type="ECO:0000259" key="1">
    <source>
        <dbReference type="Pfam" id="PF13460"/>
    </source>
</evidence>
<dbReference type="EMBL" id="FPBK01000003">
    <property type="protein sequence ID" value="SFU43399.1"/>
    <property type="molecule type" value="Genomic_DNA"/>
</dbReference>
<dbReference type="STRING" id="1224947.SAMN05216480_103170"/>
<organism evidence="2 3">
    <name type="scientific">Pustulibacterium marinum</name>
    <dbReference type="NCBI Taxonomy" id="1224947"/>
    <lineage>
        <taxon>Bacteria</taxon>
        <taxon>Pseudomonadati</taxon>
        <taxon>Bacteroidota</taxon>
        <taxon>Flavobacteriia</taxon>
        <taxon>Flavobacteriales</taxon>
        <taxon>Flavobacteriaceae</taxon>
        <taxon>Pustulibacterium</taxon>
    </lineage>
</organism>
<accession>A0A1I7G4N2</accession>
<dbReference type="InterPro" id="IPR016040">
    <property type="entry name" value="NAD(P)-bd_dom"/>
</dbReference>
<gene>
    <name evidence="2" type="ORF">SAMN05216480_103170</name>
</gene>
<dbReference type="PANTHER" id="PTHR15020">
    <property type="entry name" value="FLAVIN REDUCTASE-RELATED"/>
    <property type="match status" value="1"/>
</dbReference>
<dbReference type="AlphaFoldDB" id="A0A1I7G4N2"/>
<proteinExistence type="predicted"/>
<protein>
    <submittedName>
        <fullName evidence="2">Uncharacterized conserved protein YbjT, contains NAD(P)-binding and DUF2867 domains</fullName>
    </submittedName>
</protein>
<dbReference type="SUPFAM" id="SSF51735">
    <property type="entry name" value="NAD(P)-binding Rossmann-fold domains"/>
    <property type="match status" value="1"/>
</dbReference>
<sequence length="241" mass="26377">MKQVNGLLTAIVFQNLLLQEKIVHMKVLIIGAHGKIGQIVSKKMSESSEYEPTAFIRKSEQIPFFENLNIPTVVASLEDSVETLSKDIKGYDAIVFTAGSGGKTGDDKTLEIDLDGAVKTMIAAEKTGITRYVMVSAAYADERSKWDATGIKPYYIAKHFADKTLKDSKLQYTIVRPVTLTDEPGEGTVGLKSIVDSLEKEISREDVADVILNSLKEPNTIRKVIEISAGDTPIEKVVKSA</sequence>
<dbReference type="Proteomes" id="UP000199138">
    <property type="component" value="Unassembled WGS sequence"/>
</dbReference>
<dbReference type="CDD" id="cd05243">
    <property type="entry name" value="SDR_a5"/>
    <property type="match status" value="1"/>
</dbReference>